<proteinExistence type="predicted"/>
<dbReference type="RefSeq" id="WP_013365098.1">
    <property type="nucleotide sequence ID" value="NC_014618.1"/>
</dbReference>
<dbReference type="Gene3D" id="3.30.572.10">
    <property type="entry name" value="Thymidylate synthase/dCMP hydroxymethylase domain"/>
    <property type="match status" value="1"/>
</dbReference>
<dbReference type="KEGG" id="esc:Entcl_1076"/>
<dbReference type="GO" id="GO:0032259">
    <property type="term" value="P:methylation"/>
    <property type="evidence" value="ECO:0007669"/>
    <property type="project" value="UniProtKB-KW"/>
</dbReference>
<dbReference type="GO" id="GO:0006231">
    <property type="term" value="P:dTMP biosynthetic process"/>
    <property type="evidence" value="ECO:0007669"/>
    <property type="project" value="InterPro"/>
</dbReference>
<evidence type="ECO:0000256" key="1">
    <source>
        <dbReference type="ARBA" id="ARBA00011947"/>
    </source>
</evidence>
<evidence type="ECO:0000313" key="6">
    <source>
        <dbReference type="EMBL" id="ADO47347.1"/>
    </source>
</evidence>
<evidence type="ECO:0000259" key="5">
    <source>
        <dbReference type="Pfam" id="PF00303"/>
    </source>
</evidence>
<dbReference type="STRING" id="701347.Entcl_1076"/>
<dbReference type="InterPro" id="IPR023451">
    <property type="entry name" value="Thymidate_synth/dCMP_Mease_dom"/>
</dbReference>
<dbReference type="InterPro" id="IPR000398">
    <property type="entry name" value="Thymidylate_synthase"/>
</dbReference>
<dbReference type="EC" id="2.1.1.45" evidence="1"/>
<dbReference type="HOGENOM" id="CLU_459870_0_0_6"/>
<keyword evidence="2" id="KW-0489">Methyltransferase</keyword>
<protein>
    <recommendedName>
        <fullName evidence="1">thymidylate synthase</fullName>
        <ecNumber evidence="1">2.1.1.45</ecNumber>
    </recommendedName>
</protein>
<feature type="coiled-coil region" evidence="4">
    <location>
        <begin position="235"/>
        <end position="266"/>
    </location>
</feature>
<gene>
    <name evidence="6" type="ordered locus">Entcl_1076</name>
</gene>
<reference evidence="6 7" key="2">
    <citation type="journal article" date="2011" name="Stand. Genomic Sci.">
        <title>Complete genome sequence of 'Enterobacter lignolyticus' SCF1.</title>
        <authorList>
            <person name="Deangelis K.M."/>
            <person name="D'Haeseleer P."/>
            <person name="Chivian D."/>
            <person name="Fortney J.L."/>
            <person name="Khudyakov J."/>
            <person name="Simmons B."/>
            <person name="Woo H."/>
            <person name="Arkin A.P."/>
            <person name="Davenport K.W."/>
            <person name="Goodwin L."/>
            <person name="Chen A."/>
            <person name="Ivanova N."/>
            <person name="Kyrpides N.C."/>
            <person name="Mavromatis K."/>
            <person name="Woyke T."/>
            <person name="Hazen T.C."/>
        </authorList>
    </citation>
    <scope>NUCLEOTIDE SEQUENCE [LARGE SCALE GENOMIC DNA]</scope>
    <source>
        <strain evidence="6 7">SCF1</strain>
    </source>
</reference>
<dbReference type="GO" id="GO:0005829">
    <property type="term" value="C:cytosol"/>
    <property type="evidence" value="ECO:0007669"/>
    <property type="project" value="TreeGrafter"/>
</dbReference>
<dbReference type="CDD" id="cd00351">
    <property type="entry name" value="TS_Pyrimidine_HMase"/>
    <property type="match status" value="1"/>
</dbReference>
<dbReference type="SUPFAM" id="SSF55831">
    <property type="entry name" value="Thymidylate synthase/dCMP hydroxymethylase"/>
    <property type="match status" value="1"/>
</dbReference>
<evidence type="ECO:0000256" key="3">
    <source>
        <dbReference type="ARBA" id="ARBA00022679"/>
    </source>
</evidence>
<dbReference type="PANTHER" id="PTHR11548">
    <property type="entry name" value="THYMIDYLATE SYNTHASE 1"/>
    <property type="match status" value="1"/>
</dbReference>
<dbReference type="PRINTS" id="PR00108">
    <property type="entry name" value="THYMDSNTHASE"/>
</dbReference>
<reference evidence="7" key="1">
    <citation type="submission" date="2010-10" db="EMBL/GenBank/DDBJ databases">
        <title>Complete sequence of Enterobacter cloacae SCF1.</title>
        <authorList>
            <consortium name="US DOE Joint Genome Institute"/>
            <person name="Lucas S."/>
            <person name="Copeland A."/>
            <person name="Lapidus A."/>
            <person name="Cheng J.-F."/>
            <person name="Bruce D."/>
            <person name="Goodwin L."/>
            <person name="Pitluck S."/>
            <person name="Davenport K."/>
            <person name="Detter J.C."/>
            <person name="Han C."/>
            <person name="Tapia R."/>
            <person name="Land M."/>
            <person name="Hauser L."/>
            <person name="Chang Y.-J."/>
            <person name="Jeffries C."/>
            <person name="Kyrpides N."/>
            <person name="Ivanova N."/>
            <person name="Mikhailova N."/>
            <person name="DeAngelis K."/>
            <person name="Arkin A.P."/>
            <person name="Chivian D."/>
            <person name="Edwards B."/>
            <person name="Woo H."/>
            <person name="Hazen T.C."/>
            <person name="Woyke T."/>
        </authorList>
    </citation>
    <scope>NUCLEOTIDE SEQUENCE [LARGE SCALE GENOMIC DNA]</scope>
    <source>
        <strain evidence="7">SCF1</strain>
    </source>
</reference>
<dbReference type="PANTHER" id="PTHR11548:SF9">
    <property type="entry name" value="THYMIDYLATE SYNTHASE"/>
    <property type="match status" value="1"/>
</dbReference>
<dbReference type="EMBL" id="CP002272">
    <property type="protein sequence ID" value="ADO47347.1"/>
    <property type="molecule type" value="Genomic_DNA"/>
</dbReference>
<dbReference type="eggNOG" id="COG0207">
    <property type="taxonomic scope" value="Bacteria"/>
</dbReference>
<accession>E3G723</accession>
<keyword evidence="4" id="KW-0175">Coiled coil</keyword>
<organism evidence="6 7">
    <name type="scientific">Enterobacter lignolyticus (strain SCF1)</name>
    <dbReference type="NCBI Taxonomy" id="701347"/>
    <lineage>
        <taxon>Bacteria</taxon>
        <taxon>Pseudomonadati</taxon>
        <taxon>Pseudomonadota</taxon>
        <taxon>Gammaproteobacteria</taxon>
        <taxon>Enterobacterales</taxon>
        <taxon>Enterobacteriaceae</taxon>
        <taxon>Pluralibacter</taxon>
    </lineage>
</organism>
<dbReference type="Proteomes" id="UP000006872">
    <property type="component" value="Chromosome"/>
</dbReference>
<name>E3G723_ENTLS</name>
<dbReference type="Pfam" id="PF00303">
    <property type="entry name" value="Thymidylat_synt"/>
    <property type="match status" value="1"/>
</dbReference>
<evidence type="ECO:0000256" key="4">
    <source>
        <dbReference type="SAM" id="Coils"/>
    </source>
</evidence>
<dbReference type="InterPro" id="IPR036926">
    <property type="entry name" value="Thymidate_synth/dCMP_Mease_sf"/>
</dbReference>
<evidence type="ECO:0000256" key="2">
    <source>
        <dbReference type="ARBA" id="ARBA00022603"/>
    </source>
</evidence>
<dbReference type="GO" id="GO:0004799">
    <property type="term" value="F:thymidylate synthase activity"/>
    <property type="evidence" value="ECO:0007669"/>
    <property type="project" value="UniProtKB-EC"/>
</dbReference>
<dbReference type="InterPro" id="IPR045097">
    <property type="entry name" value="Thymidate_synth/dCMP_Mease"/>
</dbReference>
<keyword evidence="3" id="KW-0808">Transferase</keyword>
<evidence type="ECO:0000313" key="7">
    <source>
        <dbReference type="Proteomes" id="UP000006872"/>
    </source>
</evidence>
<feature type="domain" description="Thymidylate synthase/dCMP hydroxymethylase" evidence="5">
    <location>
        <begin position="60"/>
        <end position="268"/>
    </location>
</feature>
<keyword evidence="7" id="KW-1185">Reference proteome</keyword>
<dbReference type="AlphaFoldDB" id="E3G723"/>
<sequence length="593" mass="68443">MYIRGESIDDVLNKLYNKLLSRKSNIHPSKGKATEITGVLIKINNPRARLSRTEGKGKVFSALGELLWYMSGLHDLEFIRYYIPKYNCFSDDNKTIYGGYGPRIFGNDNQFMRVIQLLREKKDSRQAIIQIFHSDDLKEKHKDIPCTCTLQFILRNNKLSLIVNMRSNDVFLGFPHDVFAFTMIQEYAASILGCDLGDYKHFVGSLHLYDEHRIKAQGYINEGWQEVIEMPSMPKDNVENNLNILLKKENEIRNNIDIDIDKLELNDYWKDIALMLLYFNARKYKKDHKVINSIMDRINSSAFKVYIKQREDVIKEGPADYDLDGYRTITRMLVRSLKDKDLISSGVILNGSPIPAFGKISTAIVATLGLNPSNNEFLDSQGNELESDLRRFHTLKSLFLNDWNTIDDQTLDMIIESCDLYFERNPYDRWFKPLDNLLSQSGFSYYGKESNACHLDLVPFATYKKWSYLSGYQREVLLKKISSSLGVIIKNSKIKLLLLNGRTVVEHLKLISNIEICENGVSSLSLKRKSGNDIKGFEYTGKLSNISGVDIGRDIYIYGFNHNVQSSFGVSNLVKEEIKKRFNNYWMTLNHEL</sequence>